<evidence type="ECO:0000256" key="2">
    <source>
        <dbReference type="SAM" id="SignalP"/>
    </source>
</evidence>
<evidence type="ECO:0000256" key="1">
    <source>
        <dbReference type="ARBA" id="ARBA00022801"/>
    </source>
</evidence>
<dbReference type="InterPro" id="IPR029058">
    <property type="entry name" value="AB_hydrolase_fold"/>
</dbReference>
<sequence>MIVKAGLLAAFALLFSALPATAQEVVYLWDKGQPGFESRKDIPEQHAEWWWRSINNPSLTVLRPDPAKASRAAVIVVPGGGHRDLVFGEEGLKPAQYLQSQGVTAFALKYVLAREPGSPYYIQGDAQADLLRAIRYVRAHAADYGIDPDKIGVMGFSAGGELTSLVSFTPQAGNPNASDPIDRVDARPDFLIEIYPGPLGIPTSLDRAPPPAFFLSAYDDRMAVADFDMILKLYKKYPDVPYELHVLSGDGHGFNMGDRSKRKAVRDWPARLGDWLSDMGYLAK</sequence>
<dbReference type="AlphaFoldDB" id="F4QMY2"/>
<dbReference type="SUPFAM" id="SSF53474">
    <property type="entry name" value="alpha/beta-Hydrolases"/>
    <property type="match status" value="1"/>
</dbReference>
<proteinExistence type="predicted"/>
<dbReference type="Gene3D" id="3.40.50.1820">
    <property type="entry name" value="alpha/beta hydrolase"/>
    <property type="match status" value="1"/>
</dbReference>
<evidence type="ECO:0000259" key="3">
    <source>
        <dbReference type="Pfam" id="PF20434"/>
    </source>
</evidence>
<feature type="signal peptide" evidence="2">
    <location>
        <begin position="1"/>
        <end position="22"/>
    </location>
</feature>
<dbReference type="HOGENOM" id="CLU_012494_5_1_5"/>
<evidence type="ECO:0000313" key="5">
    <source>
        <dbReference type="Proteomes" id="UP000006512"/>
    </source>
</evidence>
<protein>
    <submittedName>
        <fullName evidence="4">Endo-1,4-beta-xylanase B</fullName>
    </submittedName>
</protein>
<dbReference type="eggNOG" id="COG0657">
    <property type="taxonomic scope" value="Bacteria"/>
</dbReference>
<accession>F4QMY2</accession>
<keyword evidence="1 4" id="KW-0378">Hydrolase</keyword>
<dbReference type="InterPro" id="IPR050300">
    <property type="entry name" value="GDXG_lipolytic_enzyme"/>
</dbReference>
<reference evidence="5" key="1">
    <citation type="submission" date="2011-03" db="EMBL/GenBank/DDBJ databases">
        <title>Draft genome sequence of Brevundimonas diminuta.</title>
        <authorList>
            <person name="Brown P.J.B."/>
            <person name="Buechlein A."/>
            <person name="Hemmerich C."/>
            <person name="Brun Y.V."/>
        </authorList>
    </citation>
    <scope>NUCLEOTIDE SEQUENCE [LARGE SCALE GENOMIC DNA]</scope>
    <source>
        <strain evidence="5">C19</strain>
    </source>
</reference>
<dbReference type="Pfam" id="PF20434">
    <property type="entry name" value="BD-FAE"/>
    <property type="match status" value="1"/>
</dbReference>
<keyword evidence="4" id="KW-0624">Polysaccharide degradation</keyword>
<organism evidence="4 5">
    <name type="scientific">Asticcacaulis biprosthecium C19</name>
    <dbReference type="NCBI Taxonomy" id="715226"/>
    <lineage>
        <taxon>Bacteria</taxon>
        <taxon>Pseudomonadati</taxon>
        <taxon>Pseudomonadota</taxon>
        <taxon>Alphaproteobacteria</taxon>
        <taxon>Caulobacterales</taxon>
        <taxon>Caulobacteraceae</taxon>
        <taxon>Asticcacaulis</taxon>
    </lineage>
</organism>
<dbReference type="RefSeq" id="WP_006273775.1">
    <property type="nucleotide sequence ID" value="NZ_GL883078.1"/>
</dbReference>
<keyword evidence="2" id="KW-0732">Signal</keyword>
<dbReference type="GO" id="GO:0016798">
    <property type="term" value="F:hydrolase activity, acting on glycosyl bonds"/>
    <property type="evidence" value="ECO:0007669"/>
    <property type="project" value="UniProtKB-KW"/>
</dbReference>
<gene>
    <name evidence="4" type="ORF">ABI_29900</name>
</gene>
<dbReference type="PANTHER" id="PTHR48081">
    <property type="entry name" value="AB HYDROLASE SUPERFAMILY PROTEIN C4A8.06C"/>
    <property type="match status" value="1"/>
</dbReference>
<keyword evidence="5" id="KW-1185">Reference proteome</keyword>
<dbReference type="Proteomes" id="UP000006512">
    <property type="component" value="Unassembled WGS sequence"/>
</dbReference>
<dbReference type="OrthoDB" id="9771666at2"/>
<keyword evidence="4" id="KW-0858">Xylan degradation</keyword>
<name>F4QMY2_9CAUL</name>
<evidence type="ECO:0000313" key="4">
    <source>
        <dbReference type="EMBL" id="EGF91573.1"/>
    </source>
</evidence>
<dbReference type="EMBL" id="GL883078">
    <property type="protein sequence ID" value="EGF91573.1"/>
    <property type="molecule type" value="Genomic_DNA"/>
</dbReference>
<dbReference type="GO" id="GO:0045493">
    <property type="term" value="P:xylan catabolic process"/>
    <property type="evidence" value="ECO:0007669"/>
    <property type="project" value="UniProtKB-KW"/>
</dbReference>
<keyword evidence="4" id="KW-0119">Carbohydrate metabolism</keyword>
<dbReference type="InterPro" id="IPR049492">
    <property type="entry name" value="BD-FAE-like_dom"/>
</dbReference>
<dbReference type="STRING" id="715226.ABI_29900"/>
<dbReference type="PANTHER" id="PTHR48081:SF6">
    <property type="entry name" value="PEPTIDASE S9 PROLYL OLIGOPEPTIDASE CATALYTIC DOMAIN-CONTAINING PROTEIN"/>
    <property type="match status" value="1"/>
</dbReference>
<feature type="chain" id="PRO_5003316685" evidence="2">
    <location>
        <begin position="23"/>
        <end position="284"/>
    </location>
</feature>
<feature type="domain" description="BD-FAE-like" evidence="3">
    <location>
        <begin position="62"/>
        <end position="171"/>
    </location>
</feature>
<keyword evidence="4" id="KW-0326">Glycosidase</keyword>